<evidence type="ECO:0000256" key="6">
    <source>
        <dbReference type="ARBA" id="ARBA00023136"/>
    </source>
</evidence>
<keyword evidence="3" id="KW-0813">Transport</keyword>
<feature type="domain" description="Major facilitator superfamily (MFS) profile" evidence="8">
    <location>
        <begin position="21"/>
        <end position="421"/>
    </location>
</feature>
<dbReference type="SUPFAM" id="SSF103473">
    <property type="entry name" value="MFS general substrate transporter"/>
    <property type="match status" value="1"/>
</dbReference>
<feature type="transmembrane region" description="Helical" evidence="7">
    <location>
        <begin position="185"/>
        <end position="206"/>
    </location>
</feature>
<evidence type="ECO:0000313" key="10">
    <source>
        <dbReference type="Proteomes" id="UP000528964"/>
    </source>
</evidence>
<keyword evidence="4 7" id="KW-0812">Transmembrane</keyword>
<evidence type="ECO:0000256" key="2">
    <source>
        <dbReference type="ARBA" id="ARBA00008335"/>
    </source>
</evidence>
<evidence type="ECO:0000256" key="1">
    <source>
        <dbReference type="ARBA" id="ARBA00004141"/>
    </source>
</evidence>
<evidence type="ECO:0000256" key="7">
    <source>
        <dbReference type="SAM" id="Phobius"/>
    </source>
</evidence>
<dbReference type="RefSeq" id="WP_343066177.1">
    <property type="nucleotide sequence ID" value="NZ_JACIDR010000001.1"/>
</dbReference>
<dbReference type="AlphaFoldDB" id="A0A7W6GEA4"/>
<proteinExistence type="inferred from homology"/>
<feature type="transmembrane region" description="Helical" evidence="7">
    <location>
        <begin position="52"/>
        <end position="73"/>
    </location>
</feature>
<keyword evidence="5 7" id="KW-1133">Transmembrane helix</keyword>
<feature type="transmembrane region" description="Helical" evidence="7">
    <location>
        <begin position="94"/>
        <end position="113"/>
    </location>
</feature>
<dbReference type="Proteomes" id="UP000528964">
    <property type="component" value="Unassembled WGS sequence"/>
</dbReference>
<comment type="caution">
    <text evidence="9">The sequence shown here is derived from an EMBL/GenBank/DDBJ whole genome shotgun (WGS) entry which is preliminary data.</text>
</comment>
<dbReference type="PROSITE" id="PS50850">
    <property type="entry name" value="MFS"/>
    <property type="match status" value="1"/>
</dbReference>
<feature type="transmembrane region" description="Helical" evidence="7">
    <location>
        <begin position="369"/>
        <end position="390"/>
    </location>
</feature>
<evidence type="ECO:0000313" key="9">
    <source>
        <dbReference type="EMBL" id="MBB3971990.1"/>
    </source>
</evidence>
<dbReference type="Gene3D" id="1.20.1250.20">
    <property type="entry name" value="MFS general substrate transporter like domains"/>
    <property type="match status" value="2"/>
</dbReference>
<dbReference type="InterPro" id="IPR004752">
    <property type="entry name" value="AmpG_permease/AT-1"/>
</dbReference>
<feature type="transmembrane region" description="Helical" evidence="7">
    <location>
        <begin position="281"/>
        <end position="299"/>
    </location>
</feature>
<dbReference type="Pfam" id="PF07690">
    <property type="entry name" value="MFS_1"/>
    <property type="match status" value="2"/>
</dbReference>
<reference evidence="9 10" key="1">
    <citation type="submission" date="2020-08" db="EMBL/GenBank/DDBJ databases">
        <title>Genomic Encyclopedia of Type Strains, Phase IV (KMG-IV): sequencing the most valuable type-strain genomes for metagenomic binning, comparative biology and taxonomic classification.</title>
        <authorList>
            <person name="Goeker M."/>
        </authorList>
    </citation>
    <scope>NUCLEOTIDE SEQUENCE [LARGE SCALE GENOMIC DNA]</scope>
    <source>
        <strain evidence="9 10">DSM 25481</strain>
    </source>
</reference>
<dbReference type="PANTHER" id="PTHR12778">
    <property type="entry name" value="SOLUTE CARRIER FAMILY 33 ACETYL-COA TRANSPORTER -RELATED"/>
    <property type="match status" value="1"/>
</dbReference>
<dbReference type="NCBIfam" id="TIGR00901">
    <property type="entry name" value="2A0125"/>
    <property type="match status" value="1"/>
</dbReference>
<protein>
    <submittedName>
        <fullName evidence="9">PAT family beta-lactamase induction signal transducer AmpG</fullName>
    </submittedName>
</protein>
<evidence type="ECO:0000259" key="8">
    <source>
        <dbReference type="PROSITE" id="PS50850"/>
    </source>
</evidence>
<name>A0A7W6GEA4_9HYPH</name>
<dbReference type="GO" id="GO:0016020">
    <property type="term" value="C:membrane"/>
    <property type="evidence" value="ECO:0007669"/>
    <property type="project" value="UniProtKB-SubCell"/>
</dbReference>
<sequence length="433" mass="44699">MSESAQSPAEGRDVPRPMLAKRLASGLLGYASGLPLLLVGGTFAFWMREAGVSLQVIGLLSWASIAYSLKFLIAPVMDAYALGPFGRIFGRRRAWILLAQLGVTAGLAAMAFGDPATNLPLAAAACFAAAIASASQDAAVDGWRVELAPTEEQGLLVAAYQLGYRLAMLTAGAGALYLAEGLDWVGAYSAMAGIMALIAVVTATLIPRTPRDDEPRDPAARGLALAAPLKDLMALVAATPLTTLAMIGLYRVPDQLANVMSSPLYKDLGFTNIEIANVTKVFGVVLGIFGAFVGGFLLTRLSLRTVLIIGIVASAATNLFYSALAVTGHSVLMLAATISFDNVASAIAGTALIAFMSKLAASEFSATRYAVLSSIYALPGHLLAGGSGFVASASGFPVYFALTFVSGLPALLLVLALREPRPAPTRAGPSLAA</sequence>
<gene>
    <name evidence="9" type="ORF">GGR24_000623</name>
</gene>
<dbReference type="EMBL" id="JACIDR010000001">
    <property type="protein sequence ID" value="MBB3971990.1"/>
    <property type="molecule type" value="Genomic_DNA"/>
</dbReference>
<dbReference type="InterPro" id="IPR020846">
    <property type="entry name" value="MFS_dom"/>
</dbReference>
<feature type="transmembrane region" description="Helical" evidence="7">
    <location>
        <begin position="306"/>
        <end position="326"/>
    </location>
</feature>
<dbReference type="InterPro" id="IPR011701">
    <property type="entry name" value="MFS"/>
</dbReference>
<feature type="transmembrane region" description="Helical" evidence="7">
    <location>
        <begin position="155"/>
        <end position="179"/>
    </location>
</feature>
<evidence type="ECO:0000256" key="4">
    <source>
        <dbReference type="ARBA" id="ARBA00022692"/>
    </source>
</evidence>
<evidence type="ECO:0000256" key="5">
    <source>
        <dbReference type="ARBA" id="ARBA00022989"/>
    </source>
</evidence>
<feature type="transmembrane region" description="Helical" evidence="7">
    <location>
        <begin position="27"/>
        <end position="46"/>
    </location>
</feature>
<comment type="subcellular location">
    <subcellularLocation>
        <location evidence="1">Membrane</location>
        <topology evidence="1">Multi-pass membrane protein</topology>
    </subcellularLocation>
</comment>
<comment type="similarity">
    <text evidence="2">Belongs to the major facilitator superfamily.</text>
</comment>
<feature type="transmembrane region" description="Helical" evidence="7">
    <location>
        <begin position="332"/>
        <end position="357"/>
    </location>
</feature>
<dbReference type="GO" id="GO:0022857">
    <property type="term" value="F:transmembrane transporter activity"/>
    <property type="evidence" value="ECO:0007669"/>
    <property type="project" value="InterPro"/>
</dbReference>
<keyword evidence="6 7" id="KW-0472">Membrane</keyword>
<keyword evidence="10" id="KW-1185">Reference proteome</keyword>
<feature type="transmembrane region" description="Helical" evidence="7">
    <location>
        <begin position="396"/>
        <end position="417"/>
    </location>
</feature>
<dbReference type="InterPro" id="IPR036259">
    <property type="entry name" value="MFS_trans_sf"/>
</dbReference>
<accession>A0A7W6GEA4</accession>
<evidence type="ECO:0000256" key="3">
    <source>
        <dbReference type="ARBA" id="ARBA00022448"/>
    </source>
</evidence>
<dbReference type="PANTHER" id="PTHR12778:SF10">
    <property type="entry name" value="MAJOR FACILITATOR SUPERFAMILY DOMAIN-CONTAINING PROTEIN 3"/>
    <property type="match status" value="1"/>
</dbReference>
<organism evidence="9 10">
    <name type="scientific">Hansschlegelia beijingensis</name>
    <dbReference type="NCBI Taxonomy" id="1133344"/>
    <lineage>
        <taxon>Bacteria</taxon>
        <taxon>Pseudomonadati</taxon>
        <taxon>Pseudomonadota</taxon>
        <taxon>Alphaproteobacteria</taxon>
        <taxon>Hyphomicrobiales</taxon>
        <taxon>Methylopilaceae</taxon>
        <taxon>Hansschlegelia</taxon>
    </lineage>
</organism>